<keyword evidence="6" id="KW-0804">Transcription</keyword>
<reference evidence="12 13" key="1">
    <citation type="journal article" date="2020" name="Nat. Food">
        <title>A phased Vanilla planifolia genome enables genetic improvement of flavour and production.</title>
        <authorList>
            <person name="Hasing T."/>
            <person name="Tang H."/>
            <person name="Brym M."/>
            <person name="Khazi F."/>
            <person name="Huang T."/>
            <person name="Chambers A.H."/>
        </authorList>
    </citation>
    <scope>NUCLEOTIDE SEQUENCE [LARGE SCALE GENOMIC DNA]</scope>
    <source>
        <tissue evidence="12">Leaf</tissue>
    </source>
</reference>
<protein>
    <recommendedName>
        <fullName evidence="11">Homeobox domain-containing protein</fullName>
    </recommendedName>
</protein>
<dbReference type="GO" id="GO:0043565">
    <property type="term" value="F:sequence-specific DNA binding"/>
    <property type="evidence" value="ECO:0007669"/>
    <property type="project" value="InterPro"/>
</dbReference>
<evidence type="ECO:0000256" key="1">
    <source>
        <dbReference type="ARBA" id="ARBA00004123"/>
    </source>
</evidence>
<dbReference type="Pfam" id="PF00046">
    <property type="entry name" value="Homeodomain"/>
    <property type="match status" value="1"/>
</dbReference>
<feature type="domain" description="Homeobox" evidence="11">
    <location>
        <begin position="90"/>
        <end position="150"/>
    </location>
</feature>
<keyword evidence="3" id="KW-0805">Transcription regulation</keyword>
<organism evidence="12 13">
    <name type="scientific">Vanilla planifolia</name>
    <name type="common">Vanilla</name>
    <dbReference type="NCBI Taxonomy" id="51239"/>
    <lineage>
        <taxon>Eukaryota</taxon>
        <taxon>Viridiplantae</taxon>
        <taxon>Streptophyta</taxon>
        <taxon>Embryophyta</taxon>
        <taxon>Tracheophyta</taxon>
        <taxon>Spermatophyta</taxon>
        <taxon>Magnoliopsida</taxon>
        <taxon>Liliopsida</taxon>
        <taxon>Asparagales</taxon>
        <taxon>Orchidaceae</taxon>
        <taxon>Vanilloideae</taxon>
        <taxon>Vanilleae</taxon>
        <taxon>Vanilla</taxon>
    </lineage>
</organism>
<dbReference type="OrthoDB" id="1928778at2759"/>
<comment type="caution">
    <text evidence="12">The sequence shown here is derived from an EMBL/GenBank/DDBJ whole genome shotgun (WGS) entry which is preliminary data.</text>
</comment>
<dbReference type="PANTHER" id="PTHR45714">
    <property type="entry name" value="HOMEOBOX-LEUCINE ZIPPER PROTEIN HAT14"/>
    <property type="match status" value="1"/>
</dbReference>
<dbReference type="InterPro" id="IPR001356">
    <property type="entry name" value="HD"/>
</dbReference>
<evidence type="ECO:0000256" key="5">
    <source>
        <dbReference type="ARBA" id="ARBA00023155"/>
    </source>
</evidence>
<evidence type="ECO:0000256" key="4">
    <source>
        <dbReference type="ARBA" id="ARBA00023125"/>
    </source>
</evidence>
<name>A0A835R0K9_VANPL</name>
<dbReference type="InterPro" id="IPR050762">
    <property type="entry name" value="HD-ZIP_Homeobox_LZ_Class_II"/>
</dbReference>
<evidence type="ECO:0000256" key="8">
    <source>
        <dbReference type="PROSITE-ProRule" id="PRU00108"/>
    </source>
</evidence>
<accession>A0A835R0K9</accession>
<proteinExistence type="inferred from homology"/>
<dbReference type="Proteomes" id="UP000636800">
    <property type="component" value="Chromosome 5"/>
</dbReference>
<dbReference type="GO" id="GO:0005634">
    <property type="term" value="C:nucleus"/>
    <property type="evidence" value="ECO:0007669"/>
    <property type="project" value="UniProtKB-SubCell"/>
</dbReference>
<feature type="compositionally biased region" description="Basic and acidic residues" evidence="10">
    <location>
        <begin position="67"/>
        <end position="80"/>
    </location>
</feature>
<dbReference type="AlphaFoldDB" id="A0A835R0K9"/>
<evidence type="ECO:0000256" key="3">
    <source>
        <dbReference type="ARBA" id="ARBA00023015"/>
    </source>
</evidence>
<evidence type="ECO:0000313" key="12">
    <source>
        <dbReference type="EMBL" id="KAG0479460.1"/>
    </source>
</evidence>
<evidence type="ECO:0000256" key="9">
    <source>
        <dbReference type="RuleBase" id="RU000682"/>
    </source>
</evidence>
<dbReference type="CDD" id="cd00086">
    <property type="entry name" value="homeodomain"/>
    <property type="match status" value="1"/>
</dbReference>
<dbReference type="EMBL" id="JADCNL010000005">
    <property type="protein sequence ID" value="KAG0479460.1"/>
    <property type="molecule type" value="Genomic_DNA"/>
</dbReference>
<dbReference type="InterPro" id="IPR017970">
    <property type="entry name" value="Homeobox_CS"/>
</dbReference>
<evidence type="ECO:0000256" key="2">
    <source>
        <dbReference type="ARBA" id="ARBA00006074"/>
    </source>
</evidence>
<dbReference type="InterPro" id="IPR009057">
    <property type="entry name" value="Homeodomain-like_sf"/>
</dbReference>
<evidence type="ECO:0000313" key="13">
    <source>
        <dbReference type="Proteomes" id="UP000636800"/>
    </source>
</evidence>
<evidence type="ECO:0000256" key="6">
    <source>
        <dbReference type="ARBA" id="ARBA00023163"/>
    </source>
</evidence>
<evidence type="ECO:0000256" key="10">
    <source>
        <dbReference type="SAM" id="MobiDB-lite"/>
    </source>
</evidence>
<keyword evidence="13" id="KW-1185">Reference proteome</keyword>
<gene>
    <name evidence="12" type="ORF">HPP92_010318</name>
</gene>
<dbReference type="GO" id="GO:0000981">
    <property type="term" value="F:DNA-binding transcription factor activity, RNA polymerase II-specific"/>
    <property type="evidence" value="ECO:0007669"/>
    <property type="project" value="InterPro"/>
</dbReference>
<dbReference type="Gene3D" id="1.10.10.60">
    <property type="entry name" value="Homeodomain-like"/>
    <property type="match status" value="1"/>
</dbReference>
<dbReference type="SUPFAM" id="SSF46689">
    <property type="entry name" value="Homeodomain-like"/>
    <property type="match status" value="1"/>
</dbReference>
<dbReference type="PROSITE" id="PS50071">
    <property type="entry name" value="HOMEOBOX_2"/>
    <property type="match status" value="1"/>
</dbReference>
<feature type="DNA-binding region" description="Homeobox" evidence="8">
    <location>
        <begin position="92"/>
        <end position="151"/>
    </location>
</feature>
<comment type="similarity">
    <text evidence="2">Belongs to the HD-ZIP homeobox family. Class II subfamily.</text>
</comment>
<dbReference type="InterPro" id="IPR003106">
    <property type="entry name" value="Leu_zip_homeo"/>
</dbReference>
<feature type="region of interest" description="Disordered" evidence="10">
    <location>
        <begin position="59"/>
        <end position="93"/>
    </location>
</feature>
<dbReference type="Pfam" id="PF02183">
    <property type="entry name" value="HALZ"/>
    <property type="match status" value="1"/>
</dbReference>
<keyword evidence="5 8" id="KW-0371">Homeobox</keyword>
<sequence>MGEDLCDTGLGLAIGGRSFSDDHGGHRRCSGSKQSSLVGLQLWFPSCIVEEKEEEEKTASSVSVIDVMEKPRSKNKHEKDNDEGDDEEQQHVARKKLRLTKEQSAILEESFRANNTLNPLQKQELAQRLALLPRQVEVWFQNRRARTKLKQIEVECEVLKRWCDGLRDENTRLRRELQEMRLYSEISKMKAVRVVCPSCRNRLMSEEDDDDGKEENKCDGFAKSNKKR</sequence>
<dbReference type="PROSITE" id="PS00027">
    <property type="entry name" value="HOMEOBOX_1"/>
    <property type="match status" value="1"/>
</dbReference>
<keyword evidence="7 8" id="KW-0539">Nucleus</keyword>
<keyword evidence="4 8" id="KW-0238">DNA-binding</keyword>
<dbReference type="SMART" id="SM00389">
    <property type="entry name" value="HOX"/>
    <property type="match status" value="1"/>
</dbReference>
<feature type="region of interest" description="Disordered" evidence="10">
    <location>
        <begin position="204"/>
        <end position="228"/>
    </location>
</feature>
<evidence type="ECO:0000259" key="11">
    <source>
        <dbReference type="PROSITE" id="PS50071"/>
    </source>
</evidence>
<dbReference type="SMART" id="SM00340">
    <property type="entry name" value="HALZ"/>
    <property type="match status" value="1"/>
</dbReference>
<dbReference type="PANTHER" id="PTHR45714:SF72">
    <property type="entry name" value="HOMEOBOX-LEUCINE ZIPPER PROTEIN HOX26-RELATED"/>
    <property type="match status" value="1"/>
</dbReference>
<comment type="subcellular location">
    <subcellularLocation>
        <location evidence="1 8 9">Nucleus</location>
    </subcellularLocation>
</comment>
<evidence type="ECO:0000256" key="7">
    <source>
        <dbReference type="ARBA" id="ARBA00023242"/>
    </source>
</evidence>